<dbReference type="PANTHER" id="PTHR48090">
    <property type="entry name" value="UNDECAPRENYL-PHOSPHATE 4-DEOXY-4-FORMAMIDO-L-ARABINOSE TRANSFERASE-RELATED"/>
    <property type="match status" value="1"/>
</dbReference>
<evidence type="ECO:0000256" key="4">
    <source>
        <dbReference type="ARBA" id="ARBA00022692"/>
    </source>
</evidence>
<gene>
    <name evidence="9" type="ORF">KP005_13750</name>
</gene>
<keyword evidence="3" id="KW-0808">Transferase</keyword>
<protein>
    <submittedName>
        <fullName evidence="9">Glycosyltransferase family 2 protein</fullName>
    </submittedName>
</protein>
<name>A0ABX8JH30_9BACT</name>
<dbReference type="PANTHER" id="PTHR48090:SF1">
    <property type="entry name" value="PROPHAGE BACTOPRENOL GLUCOSYL TRANSFERASE HOMOLOG"/>
    <property type="match status" value="1"/>
</dbReference>
<keyword evidence="4 7" id="KW-0812">Transmembrane</keyword>
<reference evidence="9 10" key="1">
    <citation type="submission" date="2021-06" db="EMBL/GenBank/DDBJ databases">
        <title>Gemonas diversity in paddy soil.</title>
        <authorList>
            <person name="Liu G."/>
        </authorList>
    </citation>
    <scope>NUCLEOTIDE SEQUENCE [LARGE SCALE GENOMIC DNA]</scope>
    <source>
        <strain evidence="9 10">RG29</strain>
    </source>
</reference>
<evidence type="ECO:0000259" key="8">
    <source>
        <dbReference type="Pfam" id="PF00535"/>
    </source>
</evidence>
<dbReference type="CDD" id="cd04187">
    <property type="entry name" value="DPM1_like_bac"/>
    <property type="match status" value="1"/>
</dbReference>
<evidence type="ECO:0000313" key="10">
    <source>
        <dbReference type="Proteomes" id="UP000683493"/>
    </source>
</evidence>
<evidence type="ECO:0000256" key="1">
    <source>
        <dbReference type="ARBA" id="ARBA00004141"/>
    </source>
</evidence>
<keyword evidence="2" id="KW-0328">Glycosyltransferase</keyword>
<feature type="transmembrane region" description="Helical" evidence="7">
    <location>
        <begin position="279"/>
        <end position="304"/>
    </location>
</feature>
<dbReference type="InterPro" id="IPR050256">
    <property type="entry name" value="Glycosyltransferase_2"/>
</dbReference>
<feature type="domain" description="Glycosyltransferase 2-like" evidence="8">
    <location>
        <begin position="24"/>
        <end position="185"/>
    </location>
</feature>
<keyword evidence="5 7" id="KW-1133">Transmembrane helix</keyword>
<evidence type="ECO:0000256" key="6">
    <source>
        <dbReference type="ARBA" id="ARBA00023136"/>
    </source>
</evidence>
<dbReference type="InterPro" id="IPR001173">
    <property type="entry name" value="Glyco_trans_2-like"/>
</dbReference>
<evidence type="ECO:0000256" key="5">
    <source>
        <dbReference type="ARBA" id="ARBA00022989"/>
    </source>
</evidence>
<organism evidence="9 10">
    <name type="scientific">Geomonas diazotrophica</name>
    <dbReference type="NCBI Taxonomy" id="2843197"/>
    <lineage>
        <taxon>Bacteria</taxon>
        <taxon>Pseudomonadati</taxon>
        <taxon>Thermodesulfobacteriota</taxon>
        <taxon>Desulfuromonadia</taxon>
        <taxon>Geobacterales</taxon>
        <taxon>Geobacteraceae</taxon>
        <taxon>Geomonas</taxon>
    </lineage>
</organism>
<dbReference type="Proteomes" id="UP000683493">
    <property type="component" value="Chromosome"/>
</dbReference>
<evidence type="ECO:0000313" key="9">
    <source>
        <dbReference type="EMBL" id="QWV96431.1"/>
    </source>
</evidence>
<evidence type="ECO:0000256" key="2">
    <source>
        <dbReference type="ARBA" id="ARBA00022676"/>
    </source>
</evidence>
<sequence length="352" mass="39799">MNLASRQSIDKEALLPSQKGFTLSVVVPVYNEEEVLPDFHRRLSTVMNNLGANWELLYINDGSTDRTLQVIRGLCDPRVATIDLSRNFGKEIAMTAGLDHARGDAVVVIDADLQDPPELIPDLVSKWQDGFDVVYAKRSVREGESCLKKSTAKLFYRVIQRLTRISIPEDTGDFRLLSRKAVQALGLLREQHRFMKGLFAWIGYPQAAVYFRRSPRFAGKTKWNYWRLWNFALEGITSFSIVPLKIASYIGLLTATGAFIYACFVIFKKLTYGDPVQGYASLMVVMLFLGGVQLMTLGMIGEYLGRMFNETKRRPLYLVNHFDPSCLWKTGGRGQDVVNPSLQGTTWCEAEE</sequence>
<dbReference type="Pfam" id="PF00535">
    <property type="entry name" value="Glycos_transf_2"/>
    <property type="match status" value="1"/>
</dbReference>
<keyword evidence="6 7" id="KW-0472">Membrane</keyword>
<evidence type="ECO:0000256" key="3">
    <source>
        <dbReference type="ARBA" id="ARBA00022679"/>
    </source>
</evidence>
<keyword evidence="10" id="KW-1185">Reference proteome</keyword>
<evidence type="ECO:0000256" key="7">
    <source>
        <dbReference type="SAM" id="Phobius"/>
    </source>
</evidence>
<proteinExistence type="predicted"/>
<dbReference type="EMBL" id="CP076724">
    <property type="protein sequence ID" value="QWV96431.1"/>
    <property type="molecule type" value="Genomic_DNA"/>
</dbReference>
<comment type="subcellular location">
    <subcellularLocation>
        <location evidence="1">Membrane</location>
        <topology evidence="1">Multi-pass membrane protein</topology>
    </subcellularLocation>
</comment>
<accession>A0ABX8JH30</accession>
<feature type="transmembrane region" description="Helical" evidence="7">
    <location>
        <begin position="246"/>
        <end position="267"/>
    </location>
</feature>